<evidence type="ECO:0000256" key="4">
    <source>
        <dbReference type="ARBA" id="ARBA00022692"/>
    </source>
</evidence>
<sequence length="1034" mass="115646">MSASPSSSNQQFLTELKESDVDVNSSTTVTISSEKPYINHDTSRKSYQLRALGRKTISYQKRQWFVNICCLSLCPFMMVAIGGILGIVVTHLIRKNSPLPSEYIMCSSVLASDQYGLPNPITDLPTTPHSEVPNSKYPRDVYDLNFFLTGVGFNALSDLSANNLQSCVFWFEHNYPFRYPYERNPEVNQGVRKDTTFKPDPAGGWFGQSLLANPAVIASMQTFPWLIVLDKPGINSGQKEMRPPLLDNVLNGIGPSVNDSGILGLIPTDYFLDFSNVTKVPKAIPNDDLSEIFQLVQDGNVPQVQQVPYFNKIAGSPSDVDDQILSSIQTTIKLLKNLGNIPDDVSKLARYYSKLVKIYKTLPWGSIIFDQASSANLNWDYTMQIGMDTRVNSAVSTYPKRGIRNIALQAKLSTAFLKSSPKGSNATISHGFRVMPQLLSTEIDIPIDSFIGGILYPFGVSFLIPIFVIILVKEKEDRILVMMRMNGLSPRAYYIAHYVHFYILHVVSSIVFVISGVAFGMGIFTQTHPFVYIFLLFMWGHAQIAIAFLLSSFFGKTRTALVTSFLIVLCGVICNLGFEVIFNGNTPMVYYFWLPFAFYHGLHVMNMASIDPSIRPYSLVNFLYPDDLAKSLIALGVGTIIYLLIAAYLNSIMPSAYGVRKPWYFIFTAPFKMCRKKQKIDEDLTYIPPAGSKELLFEDEDVRMERERVLNEKYINHSPLVMKGMRKEYSGNKIAVKNVTFSVEPNIIFGLLGPNGAGKTTLISILTGLYEPTSGQAYLGGFNVNTEMKQVYLNTGVCPQHDILWEDLTVDEHLLFYARLKGVKPSEENARIEKALASVSLQKFKHRLSKGLSGGEKRRLSIAIALIGSPTVVFLDEPTTGLDPEVKRLIWDIISDAKQGRTIVLTTHSMEEAEVLCNRIGIMAHGTLRCIGPQLRLKQVYGKGFKLTYNCKAEMANEAAKFVESLLPPGWKQIDGFATNASYEFMPAAGSIPLLFERMEVYKEQYGIIDWGLSQTSLEEVFLRIIHEAEADAE</sequence>
<dbReference type="SMART" id="SM00382">
    <property type="entry name" value="AAA"/>
    <property type="match status" value="1"/>
</dbReference>
<dbReference type="InterPro" id="IPR003439">
    <property type="entry name" value="ABC_transporter-like_ATP-bd"/>
</dbReference>
<keyword evidence="9 10" id="KW-0472">Membrane</keyword>
<feature type="transmembrane region" description="Helical" evidence="10">
    <location>
        <begin position="530"/>
        <end position="554"/>
    </location>
</feature>
<dbReference type="SUPFAM" id="SSF52540">
    <property type="entry name" value="P-loop containing nucleoside triphosphate hydrolases"/>
    <property type="match status" value="1"/>
</dbReference>
<keyword evidence="13" id="KW-1185">Reference proteome</keyword>
<proteinExistence type="inferred from homology"/>
<dbReference type="PROSITE" id="PS50893">
    <property type="entry name" value="ABC_TRANSPORTER_2"/>
    <property type="match status" value="1"/>
</dbReference>
<accession>A0ABR2WTY5</accession>
<gene>
    <name evidence="12" type="ORF">K7432_007176</name>
</gene>
<keyword evidence="6" id="KW-0547">Nucleotide-binding</keyword>
<feature type="transmembrane region" description="Helical" evidence="10">
    <location>
        <begin position="64"/>
        <end position="93"/>
    </location>
</feature>
<dbReference type="InterPro" id="IPR003593">
    <property type="entry name" value="AAA+_ATPase"/>
</dbReference>
<feature type="transmembrane region" description="Helical" evidence="10">
    <location>
        <begin position="561"/>
        <end position="582"/>
    </location>
</feature>
<evidence type="ECO:0000256" key="3">
    <source>
        <dbReference type="ARBA" id="ARBA00022448"/>
    </source>
</evidence>
<keyword evidence="7" id="KW-0067">ATP-binding</keyword>
<comment type="similarity">
    <text evidence="2">Belongs to the ABC transporter superfamily. ABCA family.</text>
</comment>
<organism evidence="12 13">
    <name type="scientific">Basidiobolus ranarum</name>
    <dbReference type="NCBI Taxonomy" id="34480"/>
    <lineage>
        <taxon>Eukaryota</taxon>
        <taxon>Fungi</taxon>
        <taxon>Fungi incertae sedis</taxon>
        <taxon>Zoopagomycota</taxon>
        <taxon>Entomophthoromycotina</taxon>
        <taxon>Basidiobolomycetes</taxon>
        <taxon>Basidiobolales</taxon>
        <taxon>Basidiobolaceae</taxon>
        <taxon>Basidiobolus</taxon>
    </lineage>
</organism>
<protein>
    <recommendedName>
        <fullName evidence="11">ABC transporter domain-containing protein</fullName>
    </recommendedName>
</protein>
<feature type="transmembrane region" description="Helical" evidence="10">
    <location>
        <begin position="588"/>
        <end position="608"/>
    </location>
</feature>
<dbReference type="EMBL" id="JASJQH010000344">
    <property type="protein sequence ID" value="KAK9764912.1"/>
    <property type="molecule type" value="Genomic_DNA"/>
</dbReference>
<keyword evidence="4 10" id="KW-0812">Transmembrane</keyword>
<dbReference type="InterPro" id="IPR027417">
    <property type="entry name" value="P-loop_NTPase"/>
</dbReference>
<evidence type="ECO:0000256" key="8">
    <source>
        <dbReference type="ARBA" id="ARBA00022989"/>
    </source>
</evidence>
<dbReference type="PROSITE" id="PS00211">
    <property type="entry name" value="ABC_TRANSPORTER_1"/>
    <property type="match status" value="1"/>
</dbReference>
<keyword evidence="8 10" id="KW-1133">Transmembrane helix</keyword>
<evidence type="ECO:0000313" key="13">
    <source>
        <dbReference type="Proteomes" id="UP001479436"/>
    </source>
</evidence>
<evidence type="ECO:0000256" key="9">
    <source>
        <dbReference type="ARBA" id="ARBA00023136"/>
    </source>
</evidence>
<evidence type="ECO:0000256" key="1">
    <source>
        <dbReference type="ARBA" id="ARBA00004141"/>
    </source>
</evidence>
<dbReference type="Pfam" id="PF12698">
    <property type="entry name" value="ABC2_membrane_3"/>
    <property type="match status" value="1"/>
</dbReference>
<dbReference type="InterPro" id="IPR017871">
    <property type="entry name" value="ABC_transporter-like_CS"/>
</dbReference>
<feature type="transmembrane region" description="Helical" evidence="10">
    <location>
        <begin position="628"/>
        <end position="649"/>
    </location>
</feature>
<evidence type="ECO:0000313" key="12">
    <source>
        <dbReference type="EMBL" id="KAK9764912.1"/>
    </source>
</evidence>
<keyword evidence="5" id="KW-0677">Repeat</keyword>
<reference evidence="12 13" key="1">
    <citation type="submission" date="2023-04" db="EMBL/GenBank/DDBJ databases">
        <title>Genome of Basidiobolus ranarum AG-B5.</title>
        <authorList>
            <person name="Stajich J.E."/>
            <person name="Carter-House D."/>
            <person name="Gryganskyi A."/>
        </authorList>
    </citation>
    <scope>NUCLEOTIDE SEQUENCE [LARGE SCALE GENOMIC DNA]</scope>
    <source>
        <strain evidence="12 13">AG-B5</strain>
    </source>
</reference>
<feature type="transmembrane region" description="Helical" evidence="10">
    <location>
        <begin position="450"/>
        <end position="472"/>
    </location>
</feature>
<evidence type="ECO:0000256" key="10">
    <source>
        <dbReference type="SAM" id="Phobius"/>
    </source>
</evidence>
<dbReference type="InterPro" id="IPR026082">
    <property type="entry name" value="ABCA"/>
</dbReference>
<keyword evidence="3" id="KW-0813">Transport</keyword>
<evidence type="ECO:0000256" key="2">
    <source>
        <dbReference type="ARBA" id="ARBA00008869"/>
    </source>
</evidence>
<evidence type="ECO:0000256" key="7">
    <source>
        <dbReference type="ARBA" id="ARBA00022840"/>
    </source>
</evidence>
<name>A0ABR2WTY5_9FUNG</name>
<comment type="subcellular location">
    <subcellularLocation>
        <location evidence="1">Membrane</location>
        <topology evidence="1">Multi-pass membrane protein</topology>
    </subcellularLocation>
</comment>
<feature type="domain" description="ABC transporter" evidence="11">
    <location>
        <begin position="720"/>
        <end position="950"/>
    </location>
</feature>
<feature type="transmembrane region" description="Helical" evidence="10">
    <location>
        <begin position="493"/>
        <end position="524"/>
    </location>
</feature>
<evidence type="ECO:0000256" key="6">
    <source>
        <dbReference type="ARBA" id="ARBA00022741"/>
    </source>
</evidence>
<evidence type="ECO:0000259" key="11">
    <source>
        <dbReference type="PROSITE" id="PS50893"/>
    </source>
</evidence>
<dbReference type="Proteomes" id="UP001479436">
    <property type="component" value="Unassembled WGS sequence"/>
</dbReference>
<dbReference type="CDD" id="cd03263">
    <property type="entry name" value="ABC_subfamily_A"/>
    <property type="match status" value="1"/>
</dbReference>
<dbReference type="PANTHER" id="PTHR19229:SF36">
    <property type="entry name" value="ATP-BINDING CASSETTE SUB-FAMILY A MEMBER 2"/>
    <property type="match status" value="1"/>
</dbReference>
<dbReference type="PANTHER" id="PTHR19229">
    <property type="entry name" value="ATP-BINDING CASSETTE TRANSPORTER SUBFAMILY A ABCA"/>
    <property type="match status" value="1"/>
</dbReference>
<evidence type="ECO:0000256" key="5">
    <source>
        <dbReference type="ARBA" id="ARBA00022737"/>
    </source>
</evidence>
<comment type="caution">
    <text evidence="12">The sequence shown here is derived from an EMBL/GenBank/DDBJ whole genome shotgun (WGS) entry which is preliminary data.</text>
</comment>
<dbReference type="Gene3D" id="3.40.50.300">
    <property type="entry name" value="P-loop containing nucleotide triphosphate hydrolases"/>
    <property type="match status" value="1"/>
</dbReference>
<dbReference type="Pfam" id="PF00005">
    <property type="entry name" value="ABC_tran"/>
    <property type="match status" value="1"/>
</dbReference>
<dbReference type="InterPro" id="IPR013525">
    <property type="entry name" value="ABC2_TM"/>
</dbReference>